<dbReference type="PROSITE" id="PS51257">
    <property type="entry name" value="PROKAR_LIPOPROTEIN"/>
    <property type="match status" value="1"/>
</dbReference>
<dbReference type="InterPro" id="IPR007487">
    <property type="entry name" value="ABC_transpt-TYRBP-like"/>
</dbReference>
<organism evidence="3 5">
    <name type="scientific">Eisenbergiella tayi</name>
    <dbReference type="NCBI Taxonomy" id="1432052"/>
    <lineage>
        <taxon>Bacteria</taxon>
        <taxon>Bacillati</taxon>
        <taxon>Bacillota</taxon>
        <taxon>Clostridia</taxon>
        <taxon>Lachnospirales</taxon>
        <taxon>Lachnospiraceae</taxon>
        <taxon>Eisenbergiella</taxon>
    </lineage>
</organism>
<dbReference type="EMBL" id="MEHD01000054">
    <property type="protein sequence ID" value="ODR45046.1"/>
    <property type="molecule type" value="Genomic_DNA"/>
</dbReference>
<dbReference type="Proteomes" id="UP000094869">
    <property type="component" value="Unassembled WGS sequence"/>
</dbReference>
<name>A0A1E3ADN3_9FIRM</name>
<accession>A0A1E3ADN3</accession>
<proteinExistence type="predicted"/>
<evidence type="ECO:0000256" key="1">
    <source>
        <dbReference type="SAM" id="MobiDB-lite"/>
    </source>
</evidence>
<gene>
    <name evidence="3" type="ORF">BEI61_02722</name>
    <name evidence="4" type="ORF">BEI63_30345</name>
</gene>
<evidence type="ECO:0000313" key="6">
    <source>
        <dbReference type="Proteomes" id="UP000094869"/>
    </source>
</evidence>
<evidence type="ECO:0000313" key="3">
    <source>
        <dbReference type="EMBL" id="ODM06832.1"/>
    </source>
</evidence>
<dbReference type="Gene3D" id="3.40.50.2300">
    <property type="match status" value="2"/>
</dbReference>
<dbReference type="EMBL" id="MCGH01000002">
    <property type="protein sequence ID" value="ODM06832.1"/>
    <property type="molecule type" value="Genomic_DNA"/>
</dbReference>
<dbReference type="SUPFAM" id="SSF53822">
    <property type="entry name" value="Periplasmic binding protein-like I"/>
    <property type="match status" value="1"/>
</dbReference>
<keyword evidence="2" id="KW-0732">Signal</keyword>
<evidence type="ECO:0000256" key="2">
    <source>
        <dbReference type="SAM" id="SignalP"/>
    </source>
</evidence>
<evidence type="ECO:0000313" key="5">
    <source>
        <dbReference type="Proteomes" id="UP000094067"/>
    </source>
</evidence>
<dbReference type="RefSeq" id="WP_069152637.1">
    <property type="nucleotide sequence ID" value="NZ_DBFYTW010000197.1"/>
</dbReference>
<dbReference type="PANTHER" id="PTHR35271">
    <property type="entry name" value="ABC TRANSPORTER, SUBSTRATE-BINDING LIPOPROTEIN-RELATED"/>
    <property type="match status" value="1"/>
</dbReference>
<reference evidence="4 6" key="2">
    <citation type="submission" date="2016-08" db="EMBL/GenBank/DDBJ databases">
        <title>Characterization of Isolates of Eisenbergiella tayi Derived from Blood Cultures, Using Whole Genome Sequencing.</title>
        <authorList>
            <person name="Bernier A.-M."/>
            <person name="Burdz T."/>
            <person name="Wiebe D."/>
            <person name="Bernard K."/>
        </authorList>
    </citation>
    <scope>NUCLEOTIDE SEQUENCE [LARGE SCALE GENOMIC DNA]</scope>
    <source>
        <strain evidence="4 6">NML120146</strain>
    </source>
</reference>
<dbReference type="CDD" id="cd06325">
    <property type="entry name" value="PBP1_ABC_unchar_transporter"/>
    <property type="match status" value="1"/>
</dbReference>
<protein>
    <submittedName>
        <fullName evidence="3 4">ABC transporter substrate-binding protein</fullName>
    </submittedName>
</protein>
<dbReference type="AlphaFoldDB" id="A0A1E3ADN3"/>
<dbReference type="PATRIC" id="fig|1432052.4.peg.3035"/>
<dbReference type="Proteomes" id="UP000094067">
    <property type="component" value="Unassembled WGS sequence"/>
</dbReference>
<dbReference type="Pfam" id="PF04392">
    <property type="entry name" value="ABC_sub_bind"/>
    <property type="match status" value="1"/>
</dbReference>
<comment type="caution">
    <text evidence="3">The sequence shown here is derived from an EMBL/GenBank/DDBJ whole genome shotgun (WGS) entry which is preliminary data.</text>
</comment>
<feature type="signal peptide" evidence="2">
    <location>
        <begin position="1"/>
        <end position="19"/>
    </location>
</feature>
<evidence type="ECO:0000313" key="4">
    <source>
        <dbReference type="EMBL" id="ODR45046.1"/>
    </source>
</evidence>
<reference evidence="3 5" key="1">
    <citation type="submission" date="2016-07" db="EMBL/GenBank/DDBJ databases">
        <title>Characterization of isolates of Eisenbergiella tayi derived from blood cultures, using whole genome sequencing.</title>
        <authorList>
            <person name="Burdz T."/>
            <person name="Wiebe D."/>
            <person name="Huynh C."/>
            <person name="Bernard K."/>
        </authorList>
    </citation>
    <scope>NUCLEOTIDE SEQUENCE [LARGE SCALE GENOMIC DNA]</scope>
    <source>
        <strain evidence="3 5">NML 110608</strain>
    </source>
</reference>
<dbReference type="PANTHER" id="PTHR35271:SF1">
    <property type="entry name" value="ABC TRANSPORTER, SUBSTRATE-BINDING LIPOPROTEIN"/>
    <property type="match status" value="1"/>
</dbReference>
<feature type="chain" id="PRO_5039155184" evidence="2">
    <location>
        <begin position="20"/>
        <end position="360"/>
    </location>
</feature>
<keyword evidence="6" id="KW-1185">Reference proteome</keyword>
<feature type="region of interest" description="Disordered" evidence="1">
    <location>
        <begin position="26"/>
        <end position="61"/>
    </location>
</feature>
<dbReference type="InterPro" id="IPR028082">
    <property type="entry name" value="Peripla_BP_I"/>
</dbReference>
<sequence>MKRLLAIATAFTMTAVMLAGCGSSTNDSTNTSAASEPAAQESVQPEAAESSAAETGEAADAQTDSDKVYQIGICQLLQHDALDAATLGFKEALTDKLGEDKVKFDEQNASGDSATCATIINQFVSADVDLILANATASLQAAAAGTGTIPILGTSITDYATALEIDDWTGTTGKNISGTSDLAPLKEQAAMLNELFPDAKTIGLLYCSAEANSVYQADTIQEYLEGYGYTCKTFTFADSNDIASVTTNATGECDVIYVPTDNTAASNTEVINNVCLPAGVPVIAGEEGICKGCGVATLSISYYDIGYKAGEMAVDILVNGADITTMPVEFAPNVTKEYNETICKELNITVPEDYVAIKAE</sequence>